<dbReference type="InterPro" id="IPR038725">
    <property type="entry name" value="YdaG_split_barrel_FMN-bd"/>
</dbReference>
<evidence type="ECO:0000259" key="1">
    <source>
        <dbReference type="Pfam" id="PF16242"/>
    </source>
</evidence>
<dbReference type="PANTHER" id="PTHR34818:SF1">
    <property type="entry name" value="PROTEIN BLI-3"/>
    <property type="match status" value="1"/>
</dbReference>
<dbReference type="SUPFAM" id="SSF50475">
    <property type="entry name" value="FMN-binding split barrel"/>
    <property type="match status" value="1"/>
</dbReference>
<accession>A0ABY2XCT2</accession>
<dbReference type="PANTHER" id="PTHR34818">
    <property type="entry name" value="PROTEIN BLI-3"/>
    <property type="match status" value="1"/>
</dbReference>
<name>A0ABY2XCT2_9RHOB</name>
<evidence type="ECO:0000313" key="3">
    <source>
        <dbReference type="Proteomes" id="UP001191082"/>
    </source>
</evidence>
<proteinExistence type="predicted"/>
<feature type="domain" description="General stress protein FMN-binding split barrel" evidence="1">
    <location>
        <begin position="6"/>
        <end position="147"/>
    </location>
</feature>
<dbReference type="InterPro" id="IPR052917">
    <property type="entry name" value="Stress-Dev_Protein"/>
</dbReference>
<evidence type="ECO:0000313" key="2">
    <source>
        <dbReference type="EMBL" id="TMV14825.1"/>
    </source>
</evidence>
<sequence length="156" mass="17281">MTKDLKAEFWSRISKVQAGMLATKDSRPVPMSPYADRDENAIWFITAQGTDLEKAAQGSEVANLCVSDPSANIYANVNGAVRLVDNPEKLDELWNVVAGAWFEDGRDDKDVRLVRMTPSDAEVWATDGAAGFLYEITKAHMTDEKPDMGEHGRITF</sequence>
<protein>
    <submittedName>
        <fullName evidence="2">General stress protein</fullName>
    </submittedName>
</protein>
<dbReference type="EMBL" id="VCPC01000001">
    <property type="protein sequence ID" value="TMV14825.1"/>
    <property type="molecule type" value="Genomic_DNA"/>
</dbReference>
<dbReference type="RefSeq" id="WP_138862178.1">
    <property type="nucleotide sequence ID" value="NZ_VCPC01000001.1"/>
</dbReference>
<comment type="caution">
    <text evidence="2">The sequence shown here is derived from an EMBL/GenBank/DDBJ whole genome shotgun (WGS) entry which is preliminary data.</text>
</comment>
<gene>
    <name evidence="2" type="ORF">FGK64_02270</name>
</gene>
<dbReference type="InterPro" id="IPR012349">
    <property type="entry name" value="Split_barrel_FMN-bd"/>
</dbReference>
<dbReference type="Proteomes" id="UP001191082">
    <property type="component" value="Unassembled WGS sequence"/>
</dbReference>
<dbReference type="Gene3D" id="2.30.110.10">
    <property type="entry name" value="Electron Transport, Fmn-binding Protein, Chain A"/>
    <property type="match status" value="1"/>
</dbReference>
<reference evidence="2 3" key="1">
    <citation type="submission" date="2019-05" db="EMBL/GenBank/DDBJ databases">
        <title>Marivita sp. nov. isolated from sea sediment.</title>
        <authorList>
            <person name="Kim W."/>
        </authorList>
    </citation>
    <scope>NUCLEOTIDE SEQUENCE [LARGE SCALE GENOMIC DNA]</scope>
    <source>
        <strain evidence="2 3">CAU 1492</strain>
    </source>
</reference>
<dbReference type="Pfam" id="PF16242">
    <property type="entry name" value="Pyrid_ox_like"/>
    <property type="match status" value="1"/>
</dbReference>
<organism evidence="2 3">
    <name type="scientific">Arenibacterium halophilum</name>
    <dbReference type="NCBI Taxonomy" id="2583821"/>
    <lineage>
        <taxon>Bacteria</taxon>
        <taxon>Pseudomonadati</taxon>
        <taxon>Pseudomonadota</taxon>
        <taxon>Alphaproteobacteria</taxon>
        <taxon>Rhodobacterales</taxon>
        <taxon>Paracoccaceae</taxon>
        <taxon>Arenibacterium</taxon>
    </lineage>
</organism>
<keyword evidence="3" id="KW-1185">Reference proteome</keyword>